<dbReference type="PANTHER" id="PTHR21477">
    <property type="entry name" value="ZGC:172139"/>
    <property type="match status" value="1"/>
</dbReference>
<feature type="non-terminal residue" evidence="1">
    <location>
        <position position="1"/>
    </location>
</feature>
<protein>
    <submittedName>
        <fullName evidence="1">Uncharacterized protein</fullName>
    </submittedName>
</protein>
<dbReference type="EMBL" id="GL377580">
    <property type="protein sequence ID" value="EFJ28160.1"/>
    <property type="molecule type" value="Genomic_DNA"/>
</dbReference>
<gene>
    <name evidence="1" type="ORF">SELMODRAFT_94386</name>
</gene>
<evidence type="ECO:0000313" key="2">
    <source>
        <dbReference type="Proteomes" id="UP000001514"/>
    </source>
</evidence>
<dbReference type="Gramene" id="EFJ28160">
    <property type="protein sequence ID" value="EFJ28160"/>
    <property type="gene ID" value="SELMODRAFT_94386"/>
</dbReference>
<dbReference type="OrthoDB" id="1906921at2759"/>
<keyword evidence="2" id="KW-1185">Reference proteome</keyword>
<dbReference type="KEGG" id="smo:SELMODRAFT_94386"/>
<dbReference type="OMA" id="ICSHQAL"/>
<organism evidence="2">
    <name type="scientific">Selaginella moellendorffii</name>
    <name type="common">Spikemoss</name>
    <dbReference type="NCBI Taxonomy" id="88036"/>
    <lineage>
        <taxon>Eukaryota</taxon>
        <taxon>Viridiplantae</taxon>
        <taxon>Streptophyta</taxon>
        <taxon>Embryophyta</taxon>
        <taxon>Tracheophyta</taxon>
        <taxon>Lycopodiopsida</taxon>
        <taxon>Selaginellales</taxon>
        <taxon>Selaginellaceae</taxon>
        <taxon>Selaginella</taxon>
    </lineage>
</organism>
<dbReference type="PANTHER" id="PTHR21477:SF13">
    <property type="entry name" value="KIAA0930"/>
    <property type="match status" value="1"/>
</dbReference>
<proteinExistence type="predicted"/>
<accession>D8RI07</accession>
<dbReference type="InParanoid" id="D8RI07"/>
<dbReference type="InterPro" id="IPR019141">
    <property type="entry name" value="DUF2045"/>
</dbReference>
<dbReference type="Proteomes" id="UP000001514">
    <property type="component" value="Unassembled WGS sequence"/>
</dbReference>
<dbReference type="eggNOG" id="KOG2465">
    <property type="taxonomic scope" value="Eukaryota"/>
</dbReference>
<dbReference type="AlphaFoldDB" id="D8RI07"/>
<dbReference type="HOGENOM" id="CLU_051295_1_1_1"/>
<dbReference type="FunCoup" id="D8RI07">
    <property type="interactions" value="2413"/>
</dbReference>
<dbReference type="Pfam" id="PF09741">
    <property type="entry name" value="DUF2045"/>
    <property type="match status" value="1"/>
</dbReference>
<reference evidence="1 2" key="1">
    <citation type="journal article" date="2011" name="Science">
        <title>The Selaginella genome identifies genetic changes associated with the evolution of vascular plants.</title>
        <authorList>
            <person name="Banks J.A."/>
            <person name="Nishiyama T."/>
            <person name="Hasebe M."/>
            <person name="Bowman J.L."/>
            <person name="Gribskov M."/>
            <person name="dePamphilis C."/>
            <person name="Albert V.A."/>
            <person name="Aono N."/>
            <person name="Aoyama T."/>
            <person name="Ambrose B.A."/>
            <person name="Ashton N.W."/>
            <person name="Axtell M.J."/>
            <person name="Barker E."/>
            <person name="Barker M.S."/>
            <person name="Bennetzen J.L."/>
            <person name="Bonawitz N.D."/>
            <person name="Chapple C."/>
            <person name="Cheng C."/>
            <person name="Correa L.G."/>
            <person name="Dacre M."/>
            <person name="DeBarry J."/>
            <person name="Dreyer I."/>
            <person name="Elias M."/>
            <person name="Engstrom E.M."/>
            <person name="Estelle M."/>
            <person name="Feng L."/>
            <person name="Finet C."/>
            <person name="Floyd S.K."/>
            <person name="Frommer W.B."/>
            <person name="Fujita T."/>
            <person name="Gramzow L."/>
            <person name="Gutensohn M."/>
            <person name="Harholt J."/>
            <person name="Hattori M."/>
            <person name="Heyl A."/>
            <person name="Hirai T."/>
            <person name="Hiwatashi Y."/>
            <person name="Ishikawa M."/>
            <person name="Iwata M."/>
            <person name="Karol K.G."/>
            <person name="Koehler B."/>
            <person name="Kolukisaoglu U."/>
            <person name="Kubo M."/>
            <person name="Kurata T."/>
            <person name="Lalonde S."/>
            <person name="Li K."/>
            <person name="Li Y."/>
            <person name="Litt A."/>
            <person name="Lyons E."/>
            <person name="Manning G."/>
            <person name="Maruyama T."/>
            <person name="Michael T.P."/>
            <person name="Mikami K."/>
            <person name="Miyazaki S."/>
            <person name="Morinaga S."/>
            <person name="Murata T."/>
            <person name="Mueller-Roeber B."/>
            <person name="Nelson D.R."/>
            <person name="Obara M."/>
            <person name="Oguri Y."/>
            <person name="Olmstead R.G."/>
            <person name="Onodera N."/>
            <person name="Petersen B.L."/>
            <person name="Pils B."/>
            <person name="Prigge M."/>
            <person name="Rensing S.A."/>
            <person name="Riano-Pachon D.M."/>
            <person name="Roberts A.W."/>
            <person name="Sato Y."/>
            <person name="Scheller H.V."/>
            <person name="Schulz B."/>
            <person name="Schulz C."/>
            <person name="Shakirov E.V."/>
            <person name="Shibagaki N."/>
            <person name="Shinohara N."/>
            <person name="Shippen D.E."/>
            <person name="Soerensen I."/>
            <person name="Sotooka R."/>
            <person name="Sugimoto N."/>
            <person name="Sugita M."/>
            <person name="Sumikawa N."/>
            <person name="Tanurdzic M."/>
            <person name="Theissen G."/>
            <person name="Ulvskov P."/>
            <person name="Wakazuki S."/>
            <person name="Weng J.K."/>
            <person name="Willats W.W."/>
            <person name="Wipf D."/>
            <person name="Wolf P.G."/>
            <person name="Yang L."/>
            <person name="Zimmer A.D."/>
            <person name="Zhu Q."/>
            <person name="Mitros T."/>
            <person name="Hellsten U."/>
            <person name="Loque D."/>
            <person name="Otillar R."/>
            <person name="Salamov A."/>
            <person name="Schmutz J."/>
            <person name="Shapiro H."/>
            <person name="Lindquist E."/>
            <person name="Lucas S."/>
            <person name="Rokhsar D."/>
            <person name="Grigoriev I.V."/>
        </authorList>
    </citation>
    <scope>NUCLEOTIDE SEQUENCE [LARGE SCALE GENOMIC DNA]</scope>
</reference>
<name>D8RI07_SELML</name>
<sequence>RDELLAIVRKYSSSLGQTIARDGEESGDSHFWQEMLDMFFVRGLVQSKTTSDDLLFFVNLLSLEFGGGGFNDEGKIFAEPCFVRRWQPQLSKVLGDRTREVDWRRSFYLNLVVHTTYTLTVSICSREELLRYRNSSGSSLESIYKITKNVFASPSRSNFQTKSSKASETVSSYPDIYFSVDDHDDTFEHLILKNEDHCYCVLLHATGGAAFGSGRLIRGKDGSRSSAVVTLFSGFVSYEMVRSAFESGKLSFGFLHLGGKSERLVMRGPGGRGEVDVIVTRVPDPSEEPVEAPSPIPSEKTGAKLGIGTIVRKAADAAKHAYLAASSGPNEDLIPLRCSLLSVSLDWETLAHDLLFKVLSCDFYLQF</sequence>
<evidence type="ECO:0000313" key="1">
    <source>
        <dbReference type="EMBL" id="EFJ28160.1"/>
    </source>
</evidence>